<accession>A0A5N5LRC8</accession>
<dbReference type="Proteomes" id="UP000326939">
    <property type="component" value="Chromosome 8"/>
</dbReference>
<keyword evidence="2" id="KW-1185">Reference proteome</keyword>
<organism evidence="1 2">
    <name type="scientific">Salix brachista</name>
    <dbReference type="NCBI Taxonomy" id="2182728"/>
    <lineage>
        <taxon>Eukaryota</taxon>
        <taxon>Viridiplantae</taxon>
        <taxon>Streptophyta</taxon>
        <taxon>Embryophyta</taxon>
        <taxon>Tracheophyta</taxon>
        <taxon>Spermatophyta</taxon>
        <taxon>Magnoliopsida</taxon>
        <taxon>eudicotyledons</taxon>
        <taxon>Gunneridae</taxon>
        <taxon>Pentapetalae</taxon>
        <taxon>rosids</taxon>
        <taxon>fabids</taxon>
        <taxon>Malpighiales</taxon>
        <taxon>Salicaceae</taxon>
        <taxon>Saliceae</taxon>
        <taxon>Salix</taxon>
    </lineage>
</organism>
<dbReference type="AlphaFoldDB" id="A0A5N5LRC8"/>
<name>A0A5N5LRC8_9ROSI</name>
<evidence type="ECO:0000313" key="1">
    <source>
        <dbReference type="EMBL" id="KAB5544651.1"/>
    </source>
</evidence>
<gene>
    <name evidence="1" type="ORF">DKX38_012763</name>
</gene>
<comment type="caution">
    <text evidence="1">The sequence shown here is derived from an EMBL/GenBank/DDBJ whole genome shotgun (WGS) entry which is preliminary data.</text>
</comment>
<reference evidence="2" key="1">
    <citation type="journal article" date="2019" name="Gigascience">
        <title>De novo genome assembly of the endangered Acer yangbiense, a plant species with extremely small populations endemic to Yunnan Province, China.</title>
        <authorList>
            <person name="Yang J."/>
            <person name="Wariss H.M."/>
            <person name="Tao L."/>
            <person name="Zhang R."/>
            <person name="Yun Q."/>
            <person name="Hollingsworth P."/>
            <person name="Dao Z."/>
            <person name="Luo G."/>
            <person name="Guo H."/>
            <person name="Ma Y."/>
            <person name="Sun W."/>
        </authorList>
    </citation>
    <scope>NUCLEOTIDE SEQUENCE [LARGE SCALE GENOMIC DNA]</scope>
    <source>
        <strain evidence="2">cv. br00</strain>
    </source>
</reference>
<protein>
    <submittedName>
        <fullName evidence="1">Uncharacterized protein</fullName>
    </submittedName>
</protein>
<dbReference type="EMBL" id="VDCV01000008">
    <property type="protein sequence ID" value="KAB5544651.1"/>
    <property type="molecule type" value="Genomic_DNA"/>
</dbReference>
<evidence type="ECO:0000313" key="2">
    <source>
        <dbReference type="Proteomes" id="UP000326939"/>
    </source>
</evidence>
<proteinExistence type="predicted"/>
<sequence length="151" mass="17031">MLGHFFDGHASQFSLSGKEIIGVELSVLILASADKLKISNLIVGENSLTCVVSCLPTQEFLFNELFIILRKLQERIKRENGQMTAQQYSRTGFFRQCLEFNMDQFDPSRMTLDACFGQEIRDISSRGWNGKGLITGWKESSSSGTDKEDLH</sequence>